<feature type="domain" description="Metallo-beta-lactamase" evidence="2">
    <location>
        <begin position="37"/>
        <end position="236"/>
    </location>
</feature>
<keyword evidence="4" id="KW-1185">Reference proteome</keyword>
<dbReference type="PANTHER" id="PTHR43546">
    <property type="entry name" value="UPF0173 METAL-DEPENDENT HYDROLASE MJ1163-RELATED"/>
    <property type="match status" value="1"/>
</dbReference>
<evidence type="ECO:0000313" key="3">
    <source>
        <dbReference type="EMBL" id="GGA84873.1"/>
    </source>
</evidence>
<organism evidence="3 4">
    <name type="scientific">Puia dinghuensis</name>
    <dbReference type="NCBI Taxonomy" id="1792502"/>
    <lineage>
        <taxon>Bacteria</taxon>
        <taxon>Pseudomonadati</taxon>
        <taxon>Bacteroidota</taxon>
        <taxon>Chitinophagia</taxon>
        <taxon>Chitinophagales</taxon>
        <taxon>Chitinophagaceae</taxon>
        <taxon>Puia</taxon>
    </lineage>
</organism>
<dbReference type="InterPro" id="IPR050114">
    <property type="entry name" value="UPF0173_UPF0282_UlaG_hydrolase"/>
</dbReference>
<dbReference type="SUPFAM" id="SSF56281">
    <property type="entry name" value="Metallo-hydrolase/oxidoreductase"/>
    <property type="match status" value="1"/>
</dbReference>
<accession>A0A8J2XQY6</accession>
<dbReference type="Gene3D" id="3.60.15.10">
    <property type="entry name" value="Ribonuclease Z/Hydroxyacylglutathione hydrolase-like"/>
    <property type="match status" value="1"/>
</dbReference>
<dbReference type="PANTHER" id="PTHR43546:SF9">
    <property type="entry name" value="L-ASCORBATE-6-PHOSPHATE LACTONASE ULAG-RELATED"/>
    <property type="match status" value="1"/>
</dbReference>
<name>A0A8J2XQY6_9BACT</name>
<keyword evidence="1" id="KW-0378">Hydrolase</keyword>
<dbReference type="GO" id="GO:0016787">
    <property type="term" value="F:hydrolase activity"/>
    <property type="evidence" value="ECO:0007669"/>
    <property type="project" value="UniProtKB-KW"/>
</dbReference>
<reference evidence="3" key="1">
    <citation type="journal article" date="2014" name="Int. J. Syst. Evol. Microbiol.">
        <title>Complete genome sequence of Corynebacterium casei LMG S-19264T (=DSM 44701T), isolated from a smear-ripened cheese.</title>
        <authorList>
            <consortium name="US DOE Joint Genome Institute (JGI-PGF)"/>
            <person name="Walter F."/>
            <person name="Albersmeier A."/>
            <person name="Kalinowski J."/>
            <person name="Ruckert C."/>
        </authorList>
    </citation>
    <scope>NUCLEOTIDE SEQUENCE</scope>
    <source>
        <strain evidence="3">CGMCC 1.15448</strain>
    </source>
</reference>
<comment type="caution">
    <text evidence="3">The sequence shown here is derived from an EMBL/GenBank/DDBJ whole genome shotgun (WGS) entry which is preliminary data.</text>
</comment>
<dbReference type="Proteomes" id="UP000607559">
    <property type="component" value="Unassembled WGS sequence"/>
</dbReference>
<proteinExistence type="predicted"/>
<evidence type="ECO:0000256" key="1">
    <source>
        <dbReference type="ARBA" id="ARBA00022801"/>
    </source>
</evidence>
<gene>
    <name evidence="3" type="ORF">GCM10011511_04890</name>
</gene>
<dbReference type="InterPro" id="IPR001279">
    <property type="entry name" value="Metallo-B-lactamas"/>
</dbReference>
<dbReference type="Pfam" id="PF12706">
    <property type="entry name" value="Lactamase_B_2"/>
    <property type="match status" value="1"/>
</dbReference>
<dbReference type="EMBL" id="BMJC01000001">
    <property type="protein sequence ID" value="GGA84873.1"/>
    <property type="molecule type" value="Genomic_DNA"/>
</dbReference>
<dbReference type="InterPro" id="IPR036866">
    <property type="entry name" value="RibonucZ/Hydroxyglut_hydro"/>
</dbReference>
<protein>
    <submittedName>
        <fullName evidence="3">MBL fold metallo-hydrolase</fullName>
    </submittedName>
</protein>
<evidence type="ECO:0000313" key="4">
    <source>
        <dbReference type="Proteomes" id="UP000607559"/>
    </source>
</evidence>
<sequence length="275" mass="30821">MPNNVPLSTKYKYTYMKVSFTQVDTACMVININGFVIVTDPAFDKEGSEYEGARILYKTGSPKLQPAAIGPVDLVLLSHDQHKDNLDNAGREFIKTVKQVISTPGAVERLAQDNITGLSEWESLAIATDKIPGLRITATPCQHAPTQELTKVSGHVIGFMIEWEGQQKGALYVSGDTIYFEGIEEIAKRFNVHTAVLHVGKAGFPQINYMPLTFSTEMAIRTARLLNVEKFIPTHFEGWKHFNEQPEYLYDQITHSDIKERLLWLQPGSPALIEI</sequence>
<evidence type="ECO:0000259" key="2">
    <source>
        <dbReference type="Pfam" id="PF12706"/>
    </source>
</evidence>
<dbReference type="AlphaFoldDB" id="A0A8J2XQY6"/>
<reference evidence="3" key="2">
    <citation type="submission" date="2020-09" db="EMBL/GenBank/DDBJ databases">
        <authorList>
            <person name="Sun Q."/>
            <person name="Zhou Y."/>
        </authorList>
    </citation>
    <scope>NUCLEOTIDE SEQUENCE</scope>
    <source>
        <strain evidence="3">CGMCC 1.15448</strain>
    </source>
</reference>